<dbReference type="Pfam" id="PF00990">
    <property type="entry name" value="GGDEF"/>
    <property type="match status" value="1"/>
</dbReference>
<keyword evidence="1" id="KW-1133">Transmembrane helix</keyword>
<dbReference type="InterPro" id="IPR050706">
    <property type="entry name" value="Cyclic-di-GMP_PDE-like"/>
</dbReference>
<sequence>MPATASSRITRLRFLLRASLRGPHVLAFLPALALGSFWIGGEGFLLAVTLAVPVLLAASGGIELPSSMGAVLTRNPNFIDTHGAISMSDDALGRARASSMYTACILIDIDGIEILEERFGDTTVQSARDLMLARLRTPLRKKDRAVRIGDTRFMVLLGPALRLDLESLLQITSRLQSVLEEPASIRGTTQYMTATLGFCSSVRLPDAAAGRDMFEAAGAALSDALANGPSAIRAWTDSIKAARIARQSLRIEAARALENGQIQAWYQPQICTSTGRVSGAEALARWIHPERGVIAPHNFLEILEEDGRMPRLGEVVLSQALNELHSWDKAGIDVPRVSVNFSMSELRNPKLVELLKWEIDRFELTPQRLGIEVLETVIAQTKDCIVVRNVAALAKLGCFVDLDDFGTGHASITSLRRFAISRLKIDRSFITRVDRDEDQRRMIAAILSMADRLGLETLAEGVESVGEHALLAQLGCDHVQGFGIARPMPADQLVTWIKAHNARIAEAPRLGRRSS</sequence>
<evidence type="ECO:0000313" key="5">
    <source>
        <dbReference type="Proteomes" id="UP000198417"/>
    </source>
</evidence>
<dbReference type="Proteomes" id="UP000198417">
    <property type="component" value="Unassembled WGS sequence"/>
</dbReference>
<evidence type="ECO:0000259" key="2">
    <source>
        <dbReference type="PROSITE" id="PS50883"/>
    </source>
</evidence>
<dbReference type="EMBL" id="FZNN01000009">
    <property type="protein sequence ID" value="SNR54110.1"/>
    <property type="molecule type" value="Genomic_DNA"/>
</dbReference>
<dbReference type="InterPro" id="IPR043128">
    <property type="entry name" value="Rev_trsase/Diguanyl_cyclase"/>
</dbReference>
<dbReference type="SUPFAM" id="SSF141868">
    <property type="entry name" value="EAL domain-like"/>
    <property type="match status" value="1"/>
</dbReference>
<keyword evidence="1" id="KW-0472">Membrane</keyword>
<accession>A0A238X605</accession>
<dbReference type="OrthoDB" id="9814202at2"/>
<evidence type="ECO:0000256" key="1">
    <source>
        <dbReference type="SAM" id="Phobius"/>
    </source>
</evidence>
<evidence type="ECO:0000259" key="3">
    <source>
        <dbReference type="PROSITE" id="PS50887"/>
    </source>
</evidence>
<dbReference type="Gene3D" id="3.20.20.450">
    <property type="entry name" value="EAL domain"/>
    <property type="match status" value="1"/>
</dbReference>
<dbReference type="SMART" id="SM00052">
    <property type="entry name" value="EAL"/>
    <property type="match status" value="1"/>
</dbReference>
<dbReference type="PANTHER" id="PTHR33121:SF70">
    <property type="entry name" value="SIGNALING PROTEIN YKOW"/>
    <property type="match status" value="1"/>
</dbReference>
<feature type="transmembrane region" description="Helical" evidence="1">
    <location>
        <begin position="20"/>
        <end position="39"/>
    </location>
</feature>
<dbReference type="InterPro" id="IPR000160">
    <property type="entry name" value="GGDEF_dom"/>
</dbReference>
<protein>
    <submittedName>
        <fullName evidence="4">Diguanylate cyclase/phosphodiesterase</fullName>
    </submittedName>
</protein>
<proteinExistence type="predicted"/>
<dbReference type="InterPro" id="IPR029787">
    <property type="entry name" value="Nucleotide_cyclase"/>
</dbReference>
<organism evidence="4 5">
    <name type="scientific">Puniceibacterium sediminis</name>
    <dbReference type="NCBI Taxonomy" id="1608407"/>
    <lineage>
        <taxon>Bacteria</taxon>
        <taxon>Pseudomonadati</taxon>
        <taxon>Pseudomonadota</taxon>
        <taxon>Alphaproteobacteria</taxon>
        <taxon>Rhodobacterales</taxon>
        <taxon>Paracoccaceae</taxon>
        <taxon>Puniceibacterium</taxon>
    </lineage>
</organism>
<keyword evidence="1" id="KW-0812">Transmembrane</keyword>
<dbReference type="CDD" id="cd01948">
    <property type="entry name" value="EAL"/>
    <property type="match status" value="1"/>
</dbReference>
<feature type="domain" description="EAL" evidence="2">
    <location>
        <begin position="246"/>
        <end position="501"/>
    </location>
</feature>
<dbReference type="InterPro" id="IPR001633">
    <property type="entry name" value="EAL_dom"/>
</dbReference>
<dbReference type="GO" id="GO:0071111">
    <property type="term" value="F:cyclic-guanylate-specific phosphodiesterase activity"/>
    <property type="evidence" value="ECO:0007669"/>
    <property type="project" value="InterPro"/>
</dbReference>
<reference evidence="4 5" key="1">
    <citation type="submission" date="2017-06" db="EMBL/GenBank/DDBJ databases">
        <authorList>
            <person name="Kim H.J."/>
            <person name="Triplett B.A."/>
        </authorList>
    </citation>
    <scope>NUCLEOTIDE SEQUENCE [LARGE SCALE GENOMIC DNA]</scope>
    <source>
        <strain evidence="4 5">DSM 29052</strain>
    </source>
</reference>
<dbReference type="PROSITE" id="PS50883">
    <property type="entry name" value="EAL"/>
    <property type="match status" value="1"/>
</dbReference>
<dbReference type="SUPFAM" id="SSF55073">
    <property type="entry name" value="Nucleotide cyclase"/>
    <property type="match status" value="1"/>
</dbReference>
<dbReference type="SMART" id="SM00267">
    <property type="entry name" value="GGDEF"/>
    <property type="match status" value="1"/>
</dbReference>
<dbReference type="InterPro" id="IPR035919">
    <property type="entry name" value="EAL_sf"/>
</dbReference>
<evidence type="ECO:0000313" key="4">
    <source>
        <dbReference type="EMBL" id="SNR54110.1"/>
    </source>
</evidence>
<feature type="domain" description="GGDEF" evidence="3">
    <location>
        <begin position="100"/>
        <end position="237"/>
    </location>
</feature>
<dbReference type="Pfam" id="PF00563">
    <property type="entry name" value="EAL"/>
    <property type="match status" value="1"/>
</dbReference>
<dbReference type="Gene3D" id="3.30.70.270">
    <property type="match status" value="1"/>
</dbReference>
<name>A0A238X605_9RHOB</name>
<keyword evidence="5" id="KW-1185">Reference proteome</keyword>
<dbReference type="PROSITE" id="PS50887">
    <property type="entry name" value="GGDEF"/>
    <property type="match status" value="1"/>
</dbReference>
<gene>
    <name evidence="4" type="ORF">SAMN06265370_10985</name>
</gene>
<dbReference type="PANTHER" id="PTHR33121">
    <property type="entry name" value="CYCLIC DI-GMP PHOSPHODIESTERASE PDEF"/>
    <property type="match status" value="1"/>
</dbReference>
<dbReference type="AlphaFoldDB" id="A0A238X605"/>